<proteinExistence type="predicted"/>
<gene>
    <name evidence="1" type="ORF">GCM10007876_24800</name>
</gene>
<evidence type="ECO:0000313" key="1">
    <source>
        <dbReference type="EMBL" id="GLQ32001.1"/>
    </source>
</evidence>
<name>A0AA37SCA3_9GAMM</name>
<organism evidence="1 2">
    <name type="scientific">Litoribrevibacter albus</name>
    <dbReference type="NCBI Taxonomy" id="1473156"/>
    <lineage>
        <taxon>Bacteria</taxon>
        <taxon>Pseudomonadati</taxon>
        <taxon>Pseudomonadota</taxon>
        <taxon>Gammaproteobacteria</taxon>
        <taxon>Oceanospirillales</taxon>
        <taxon>Oceanospirillaceae</taxon>
        <taxon>Litoribrevibacter</taxon>
    </lineage>
</organism>
<reference evidence="1" key="2">
    <citation type="submission" date="2023-01" db="EMBL/GenBank/DDBJ databases">
        <title>Draft genome sequence of Litoribrevibacter albus strain NBRC 110071.</title>
        <authorList>
            <person name="Sun Q."/>
            <person name="Mori K."/>
        </authorList>
    </citation>
    <scope>NUCLEOTIDE SEQUENCE</scope>
    <source>
        <strain evidence="1">NBRC 110071</strain>
    </source>
</reference>
<accession>A0AA37SCA3</accession>
<dbReference type="AlphaFoldDB" id="A0AA37SCA3"/>
<dbReference type="RefSeq" id="WP_284381819.1">
    <property type="nucleotide sequence ID" value="NZ_BSNM01000014.1"/>
</dbReference>
<comment type="caution">
    <text evidence="1">The sequence shown here is derived from an EMBL/GenBank/DDBJ whole genome shotgun (WGS) entry which is preliminary data.</text>
</comment>
<dbReference type="Proteomes" id="UP001161389">
    <property type="component" value="Unassembled WGS sequence"/>
</dbReference>
<sequence length="182" mass="21127">MWESDFDESVYKSAPFIRKGEFEKGIYTTADSDLHKGTCDLAILQKLAPLTENSWGTDIEVLNHMQFKTIHTASRYNLLFKMLNKKRADFILLEFSSESTTLAHRDPSGDLYPVEGIKVVFPFSRHFMVSKKHSHGQRIYNALQKGLKILRKNGTIEKALYQSKLKLERVKDWKVIYPQQDN</sequence>
<protein>
    <submittedName>
        <fullName evidence="1">Uncharacterized protein</fullName>
    </submittedName>
</protein>
<reference evidence="1" key="1">
    <citation type="journal article" date="2014" name="Int. J. Syst. Evol. Microbiol.">
        <title>Complete genome sequence of Corynebacterium casei LMG S-19264T (=DSM 44701T), isolated from a smear-ripened cheese.</title>
        <authorList>
            <consortium name="US DOE Joint Genome Institute (JGI-PGF)"/>
            <person name="Walter F."/>
            <person name="Albersmeier A."/>
            <person name="Kalinowski J."/>
            <person name="Ruckert C."/>
        </authorList>
    </citation>
    <scope>NUCLEOTIDE SEQUENCE</scope>
    <source>
        <strain evidence="1">NBRC 110071</strain>
    </source>
</reference>
<dbReference type="EMBL" id="BSNM01000014">
    <property type="protein sequence ID" value="GLQ32001.1"/>
    <property type="molecule type" value="Genomic_DNA"/>
</dbReference>
<evidence type="ECO:0000313" key="2">
    <source>
        <dbReference type="Proteomes" id="UP001161389"/>
    </source>
</evidence>
<dbReference type="SUPFAM" id="SSF53850">
    <property type="entry name" value="Periplasmic binding protein-like II"/>
    <property type="match status" value="1"/>
</dbReference>
<keyword evidence="2" id="KW-1185">Reference proteome</keyword>